<evidence type="ECO:0000313" key="11">
    <source>
        <dbReference type="EMBL" id="KAF3694144.1"/>
    </source>
</evidence>
<keyword evidence="7 9" id="KW-0472">Membrane</keyword>
<dbReference type="InterPro" id="IPR015720">
    <property type="entry name" value="Emp24-like"/>
</dbReference>
<evidence type="ECO:0000256" key="9">
    <source>
        <dbReference type="SAM" id="Phobius"/>
    </source>
</evidence>
<dbReference type="PANTHER" id="PTHR22811">
    <property type="entry name" value="TRANSMEMBRANE EMP24 DOMAIN-CONTAINING PROTEIN"/>
    <property type="match status" value="1"/>
</dbReference>
<dbReference type="EMBL" id="CM015720">
    <property type="protein sequence ID" value="KAF3694144.1"/>
    <property type="molecule type" value="Genomic_DNA"/>
</dbReference>
<evidence type="ECO:0000256" key="2">
    <source>
        <dbReference type="ARBA" id="ARBA00007104"/>
    </source>
</evidence>
<dbReference type="PROSITE" id="PS50866">
    <property type="entry name" value="GOLD"/>
    <property type="match status" value="1"/>
</dbReference>
<evidence type="ECO:0000256" key="7">
    <source>
        <dbReference type="ARBA" id="ARBA00023136"/>
    </source>
</evidence>
<organism evidence="11 12">
    <name type="scientific">Channa argus</name>
    <name type="common">Northern snakehead</name>
    <name type="synonym">Ophicephalus argus</name>
    <dbReference type="NCBI Taxonomy" id="215402"/>
    <lineage>
        <taxon>Eukaryota</taxon>
        <taxon>Metazoa</taxon>
        <taxon>Chordata</taxon>
        <taxon>Craniata</taxon>
        <taxon>Vertebrata</taxon>
        <taxon>Euteleostomi</taxon>
        <taxon>Actinopterygii</taxon>
        <taxon>Neopterygii</taxon>
        <taxon>Teleostei</taxon>
        <taxon>Neoteleostei</taxon>
        <taxon>Acanthomorphata</taxon>
        <taxon>Anabantaria</taxon>
        <taxon>Anabantiformes</taxon>
        <taxon>Channoidei</taxon>
        <taxon>Channidae</taxon>
        <taxon>Channa</taxon>
    </lineage>
</organism>
<evidence type="ECO:0000256" key="8">
    <source>
        <dbReference type="RuleBase" id="RU003827"/>
    </source>
</evidence>
<comment type="similarity">
    <text evidence="2 8">Belongs to the EMP24/GP25L family.</text>
</comment>
<evidence type="ECO:0000256" key="6">
    <source>
        <dbReference type="ARBA" id="ARBA00022989"/>
    </source>
</evidence>
<feature type="domain" description="GOLD" evidence="10">
    <location>
        <begin position="10"/>
        <end position="105"/>
    </location>
</feature>
<dbReference type="Proteomes" id="UP000503349">
    <property type="component" value="Chromosome 9"/>
</dbReference>
<protein>
    <submittedName>
        <fullName evidence="11">Transmembrane emp24 domain-containing protein 11 Glycoprotein 25L</fullName>
    </submittedName>
</protein>
<dbReference type="AlphaFoldDB" id="A0A6G1PVH9"/>
<name>A0A6G1PVH9_CHAAH</name>
<keyword evidence="12" id="KW-1185">Reference proteome</keyword>
<dbReference type="GO" id="GO:0005789">
    <property type="term" value="C:endoplasmic reticulum membrane"/>
    <property type="evidence" value="ECO:0007669"/>
    <property type="project" value="UniProtKB-SubCell"/>
</dbReference>
<dbReference type="Pfam" id="PF01105">
    <property type="entry name" value="EMP24_GP25L"/>
    <property type="match status" value="1"/>
</dbReference>
<reference evidence="11 12" key="1">
    <citation type="submission" date="2019-02" db="EMBL/GenBank/DDBJ databases">
        <title>Opniocepnalus argus genome.</title>
        <authorList>
            <person name="Zhou C."/>
            <person name="Xiao S."/>
        </authorList>
    </citation>
    <scope>NUCLEOTIDE SEQUENCE [LARGE SCALE GENOMIC DNA]</scope>
    <source>
        <strain evidence="11">OARG1902GOOAL</strain>
        <tissue evidence="11">Muscle</tissue>
    </source>
</reference>
<accession>A0A6G1PVH9</accession>
<evidence type="ECO:0000256" key="3">
    <source>
        <dbReference type="ARBA" id="ARBA00022692"/>
    </source>
</evidence>
<keyword evidence="4" id="KW-0732">Signal</keyword>
<comment type="subcellular location">
    <subcellularLocation>
        <location evidence="1">Endoplasmic reticulum membrane</location>
        <topology evidence="1">Single-pass type I membrane protein</topology>
    </subcellularLocation>
    <subcellularLocation>
        <location evidence="8">Membrane</location>
        <topology evidence="8">Single-pass type I membrane protein</topology>
    </subcellularLocation>
</comment>
<sequence>MFFDLGEQEEKCIIKEIPEDMLVTGHFLLEPWDLKMLTHSVHLGVTVTVRDPDHEVLMSKRFGKLGKFTFTAHTSGQHYLCFQTNSTRFAVFAAERLKLHLDVQMGEHSIDHNTDKTKDSMVTLENNLRHLIHQMTYITKQQEYQREKEEVFRLISEETNSKVFWWAVVQTCILLSVGFWQMKRLKDFFIAKKLV</sequence>
<feature type="transmembrane region" description="Helical" evidence="9">
    <location>
        <begin position="163"/>
        <end position="182"/>
    </location>
</feature>
<evidence type="ECO:0000313" key="12">
    <source>
        <dbReference type="Proteomes" id="UP000503349"/>
    </source>
</evidence>
<keyword evidence="3 8" id="KW-0812">Transmembrane</keyword>
<evidence type="ECO:0000256" key="1">
    <source>
        <dbReference type="ARBA" id="ARBA00004115"/>
    </source>
</evidence>
<dbReference type="SMART" id="SM01190">
    <property type="entry name" value="EMP24_GP25L"/>
    <property type="match status" value="1"/>
</dbReference>
<evidence type="ECO:0000259" key="10">
    <source>
        <dbReference type="PROSITE" id="PS50866"/>
    </source>
</evidence>
<keyword evidence="6 9" id="KW-1133">Transmembrane helix</keyword>
<proteinExistence type="inferred from homology"/>
<evidence type="ECO:0000256" key="4">
    <source>
        <dbReference type="ARBA" id="ARBA00022729"/>
    </source>
</evidence>
<evidence type="ECO:0000256" key="5">
    <source>
        <dbReference type="ARBA" id="ARBA00022824"/>
    </source>
</evidence>
<dbReference type="InterPro" id="IPR009038">
    <property type="entry name" value="GOLD_dom"/>
</dbReference>
<reference evidence="12" key="2">
    <citation type="submission" date="2019-02" db="EMBL/GenBank/DDBJ databases">
        <title>Opniocepnalus argus Var Kimnra genome.</title>
        <authorList>
            <person name="Zhou C."/>
            <person name="Xiao S."/>
        </authorList>
    </citation>
    <scope>NUCLEOTIDE SEQUENCE [LARGE SCALE GENOMIC DNA]</scope>
</reference>
<gene>
    <name evidence="11" type="ORF">EXN66_Car009820</name>
</gene>
<keyword evidence="5" id="KW-0256">Endoplasmic reticulum</keyword>